<dbReference type="EMBL" id="LR726744">
    <property type="protein sequence ID" value="VWO98130.1"/>
    <property type="molecule type" value="Genomic_DNA"/>
</dbReference>
<dbReference type="AlphaFoldDB" id="A0A5K1JYX8"/>
<dbReference type="InterPro" id="IPR002877">
    <property type="entry name" value="RNA_MeTrfase_FtsJ_dom"/>
</dbReference>
<proteinExistence type="predicted"/>
<dbReference type="GO" id="GO:0008168">
    <property type="term" value="F:methyltransferase activity"/>
    <property type="evidence" value="ECO:0007669"/>
    <property type="project" value="InterPro"/>
</dbReference>
<dbReference type="SUPFAM" id="SSF53335">
    <property type="entry name" value="S-adenosyl-L-methionine-dependent methyltransferases"/>
    <property type="match status" value="1"/>
</dbReference>
<protein>
    <recommendedName>
        <fullName evidence="1">Ribosomal RNA methyltransferase FtsJ domain-containing protein</fullName>
    </recommendedName>
</protein>
<gene>
    <name evidence="2" type="primary">I1S172</name>
</gene>
<accession>A0A5K1JYX8</accession>
<dbReference type="Gene3D" id="3.40.50.12760">
    <property type="match status" value="1"/>
</dbReference>
<sequence length="370" mass="41286">MSQSSDSEHSLGSTEVLHPVSVLSAAAILARRDVPELRALVSARKKGWNEESLDDHFKWQRNVADNPDDTVAFTWFRMMKKVLKEVDFASPGCIPAIKPIEFLDVACSPGGFSSYVLGKNKRARGIGISLPESKGGHAFLLEHEYMSRYEFIEKDILEYDLEPLDVGGTFDTARKFPGKLLGRFPLVFMDGHALRTYQHPRLTELAQDEWRAAHGSYRSSLLIAQLIIGLESVTPGGTIITRLSHVECFPSAVILYLLDQLSEKLVLHKPRAMHMSRGTCYVVAKGVGGVRCAKARRLYLAGLRKLLLELRHDGPDGHGRMLAPGDLDFIATTDTILDEYLDRLIKLARGVWATQVEGLNHLFRKKGIQP</sequence>
<organism evidence="2">
    <name type="scientific">Ganoderma boninense</name>
    <dbReference type="NCBI Taxonomy" id="34458"/>
    <lineage>
        <taxon>Eukaryota</taxon>
        <taxon>Fungi</taxon>
        <taxon>Dikarya</taxon>
        <taxon>Basidiomycota</taxon>
        <taxon>Agaricomycotina</taxon>
        <taxon>Agaricomycetes</taxon>
        <taxon>Polyporales</taxon>
        <taxon>Polyporaceae</taxon>
        <taxon>Ganoderma</taxon>
    </lineage>
</organism>
<evidence type="ECO:0000259" key="1">
    <source>
        <dbReference type="Pfam" id="PF01728"/>
    </source>
</evidence>
<name>A0A5K1JYX8_9APHY</name>
<evidence type="ECO:0000313" key="2">
    <source>
        <dbReference type="EMBL" id="VWO98130.1"/>
    </source>
</evidence>
<dbReference type="Pfam" id="PF01728">
    <property type="entry name" value="FtsJ"/>
    <property type="match status" value="1"/>
</dbReference>
<reference evidence="2" key="1">
    <citation type="submission" date="2019-10" db="EMBL/GenBank/DDBJ databases">
        <authorList>
            <person name="Nor Muhammad N."/>
        </authorList>
    </citation>
    <scope>NUCLEOTIDE SEQUENCE</scope>
</reference>
<feature type="domain" description="Ribosomal RNA methyltransferase FtsJ" evidence="1">
    <location>
        <begin position="101"/>
        <end position="286"/>
    </location>
</feature>
<dbReference type="GO" id="GO:0032259">
    <property type="term" value="P:methylation"/>
    <property type="evidence" value="ECO:0007669"/>
    <property type="project" value="InterPro"/>
</dbReference>
<dbReference type="InterPro" id="IPR029063">
    <property type="entry name" value="SAM-dependent_MTases_sf"/>
</dbReference>